<name>A0A2C6DJ31_9GAMM</name>
<proteinExistence type="predicted"/>
<feature type="chain" id="PRO_5012744958" evidence="1">
    <location>
        <begin position="39"/>
        <end position="1668"/>
    </location>
</feature>
<protein>
    <submittedName>
        <fullName evidence="3">Autotransporter domain-containing protein</fullName>
    </submittedName>
</protein>
<dbReference type="Gene3D" id="2.160.20.20">
    <property type="match status" value="3"/>
</dbReference>
<dbReference type="SUPFAM" id="SSF103515">
    <property type="entry name" value="Autotransporter"/>
    <property type="match status" value="1"/>
</dbReference>
<evidence type="ECO:0000256" key="1">
    <source>
        <dbReference type="SAM" id="SignalP"/>
    </source>
</evidence>
<feature type="domain" description="Autotransporter" evidence="2">
    <location>
        <begin position="1387"/>
        <end position="1668"/>
    </location>
</feature>
<accession>A0A2C6DJ31</accession>
<evidence type="ECO:0000313" key="4">
    <source>
        <dbReference type="Proteomes" id="UP000224974"/>
    </source>
</evidence>
<evidence type="ECO:0000259" key="2">
    <source>
        <dbReference type="PROSITE" id="PS51208"/>
    </source>
</evidence>
<gene>
    <name evidence="3" type="ORF">CRN84_03430</name>
</gene>
<organism evidence="3 4">
    <name type="scientific">Budvicia aquatica</name>
    <dbReference type="NCBI Taxonomy" id="82979"/>
    <lineage>
        <taxon>Bacteria</taxon>
        <taxon>Pseudomonadati</taxon>
        <taxon>Pseudomonadota</taxon>
        <taxon>Gammaproteobacteria</taxon>
        <taxon>Enterobacterales</taxon>
        <taxon>Budviciaceae</taxon>
        <taxon>Budvicia</taxon>
    </lineage>
</organism>
<feature type="signal peptide" evidence="1">
    <location>
        <begin position="1"/>
        <end position="38"/>
    </location>
</feature>
<evidence type="ECO:0000313" key="3">
    <source>
        <dbReference type="EMBL" id="PHI28445.1"/>
    </source>
</evidence>
<keyword evidence="1" id="KW-0732">Signal</keyword>
<dbReference type="STRING" id="1111728.GCA_000427805_02045"/>
<dbReference type="Pfam" id="PF03797">
    <property type="entry name" value="Autotransporter"/>
    <property type="match status" value="1"/>
</dbReference>
<dbReference type="EMBL" id="PDDX01000001">
    <property type="protein sequence ID" value="PHI28445.1"/>
    <property type="molecule type" value="Genomic_DNA"/>
</dbReference>
<dbReference type="InterPro" id="IPR036709">
    <property type="entry name" value="Autotransporte_beta_dom_sf"/>
</dbReference>
<dbReference type="OrthoDB" id="5760545at2"/>
<dbReference type="SMART" id="SM00869">
    <property type="entry name" value="Autotransporter"/>
    <property type="match status" value="1"/>
</dbReference>
<dbReference type="InterPro" id="IPR005546">
    <property type="entry name" value="Autotransporte_beta"/>
</dbReference>
<dbReference type="Gene3D" id="2.40.128.130">
    <property type="entry name" value="Autotransporter beta-domain"/>
    <property type="match status" value="1"/>
</dbReference>
<sequence length="1668" mass="168037">MIIMRHPMLTDHPTKKKMSLSVLSIALISCFPFATVQAVPTPVSTPPFFLAASNTEEIGYTFWMVQKHTGDSNSGVALAINGGKLSISISNISNIWDGTAGSRTIHARGQDSLITLQDTNASLAASQASNGDASSVVAATAGGRVGITNGIFSATGNYVRGLSAAGDNPDNGGSSISAENATITTAGNFGIGVQAYGSNSALTPLTRVDLIGGSVTTNALSYAPALQAARVGSLITTHNTVITANGAGNLVVDVNRGGAVELTGGSVTGNGNTSIGIISDGVGSHAKAEDTSITMTGQKSVGVLASAGGSVELKNNTISLTDLGTNGSGLTASGLGSNISATNAIINVKGSGTNGGNAPVGVGAENGGLVTLNGGSVTMEGNNRTIAARAGNNSNIIATGTRFTTNGNNSHAVMAWLNDPTTIGTITLTDATISTAGINSYGITSNNQGAKITANNTNITTSGNVGRGVYAWNGGTVALNGGSITTSGDIASGLQAAGVGADSAAQPAKIDALNINVITRGNFSDGVTAGWDDGSQGIVNFTGGSITTSGELSAGAAARYAGIIGLINTAINTTGDNSTGIISDGDSSYVKAENTNITMAGQKSVGVLANAGGKVDLKNNTISLTDLGTNGSGLTASGVGSNISAINAIINVKGSGTNGGNAPVGVGAENGGLVTLTGGSVTMEGTNRTIAARAGNNSNIIATGTRFTTNGNNSHAVMAWLNDPTTIGTVTLTDATISTAGINSYGITSNNQGAEITASNTNITTSGNVGRGVYAWNGGTVALNGGSITTGGDIASGLQAAGVGADSAAQSAKIDALNVNVTTRGKNSDGVTAGWDDGSQGIVNFTGGSITTSGELSAGVAARYAGNIRLINTTINASGINSSAASADSGGVLNINNTSLTSQKSSGIALTNNATVALNNSTVTANGASISSTLNQAGQTQNITVGLGSKLNVNNGTLLQVNRTAEGMDGIVNLTLGIGSSARGDISDLNGLNANGTRSAGGKTNFIVQKGADWLGSVSGINDITIGNGSSFVNTGNAPIMGNLRALQNARLQFLNSTTIQGSLDLKEQSNTIFNQNAIIFQNLMAQAASIQFMAMSHIQQSIIAANNSMISFINSARIDADLTGDSSSFAFSQQSDAINRILGNIALSNNSKIKGGTLLNPIIIGGNVDASGGSVLGGNLLVSGALSGTGGTLSPGNSVGTQTYASMAGFSGNYVAEVNSAGLSDKVIIQGNADISAINLSVAQENGNGGYQLNHAYTILQTTNGGTVQNSFASTALDTSFQNTLVKLDPVNYGTDNVQVSLSVDQQKLADKQGDLTSNQRNTLNGDLGAVGQNSAVDAAMLSTDTAKALDQLSGEVHSSLRSSLLASSTMLTDIVNDRARTNAKTNRNENYVWVQALGGSYSLNGDGNTAKSTNKNWGIAVGGAMALQDGWQLGMAAAYNNEDIDVDSRSSSADVDTTSLLAYVSNSWSAGLGNVNLLAGGGYSWHNIDTQRDVSLVNQNITSSYNANTTQLFTDLGYEIPVIDSFTVEPYTGIGWYRQKTNDFTEHGGSAALRGQGDTQDVTTYNLGVRSKLAFAMGNTPASVNMSAGWRHAAGDIDSDVRLNLAQGQGSAYTVTGAPLSKDAAVLAFGVEAEVVKNAVVGVSYNGQVASDNSSNAGTLYMKYTF</sequence>
<dbReference type="InterPro" id="IPR012332">
    <property type="entry name" value="Autotransporter_pectin_lyase_C"/>
</dbReference>
<dbReference type="PROSITE" id="PS51257">
    <property type="entry name" value="PROKAR_LIPOPROTEIN"/>
    <property type="match status" value="1"/>
</dbReference>
<keyword evidence="4" id="KW-1185">Reference proteome</keyword>
<dbReference type="PROSITE" id="PS51208">
    <property type="entry name" value="AUTOTRANSPORTER"/>
    <property type="match status" value="1"/>
</dbReference>
<comment type="caution">
    <text evidence="3">The sequence shown here is derived from an EMBL/GenBank/DDBJ whole genome shotgun (WGS) entry which is preliminary data.</text>
</comment>
<reference evidence="4" key="1">
    <citation type="submission" date="2017-09" db="EMBL/GenBank/DDBJ databases">
        <title>FDA dAtabase for Regulatory Grade micrObial Sequences (FDA-ARGOS): Supporting development and validation of Infectious Disease Dx tests.</title>
        <authorList>
            <person name="Minogue T."/>
            <person name="Wolcott M."/>
            <person name="Wasieloski L."/>
            <person name="Aguilar W."/>
            <person name="Moore D."/>
            <person name="Tallon L."/>
            <person name="Sadzewicz L."/>
            <person name="Ott S."/>
            <person name="Zhao X."/>
            <person name="Nagaraj S."/>
            <person name="Vavikolanu K."/>
            <person name="Aluvathingal J."/>
            <person name="Nadendla S."/>
            <person name="Sichtig H."/>
        </authorList>
    </citation>
    <scope>NUCLEOTIDE SEQUENCE [LARGE SCALE GENOMIC DNA]</scope>
    <source>
        <strain evidence="4">FDAARGOS_387</strain>
    </source>
</reference>
<dbReference type="Proteomes" id="UP000224974">
    <property type="component" value="Unassembled WGS sequence"/>
</dbReference>